<dbReference type="RefSeq" id="WP_091851537.1">
    <property type="nucleotide sequence ID" value="NZ_FNIW01000002.1"/>
</dbReference>
<gene>
    <name evidence="1" type="ORF">SAMN04487900_102127</name>
</gene>
<proteinExistence type="predicted"/>
<evidence type="ECO:0000313" key="1">
    <source>
        <dbReference type="EMBL" id="SDN72610.1"/>
    </source>
</evidence>
<accession>A0A1H0DR08</accession>
<organism evidence="1 2">
    <name type="scientific">Prevotella communis</name>
    <dbReference type="NCBI Taxonomy" id="2913614"/>
    <lineage>
        <taxon>Bacteria</taxon>
        <taxon>Pseudomonadati</taxon>
        <taxon>Bacteroidota</taxon>
        <taxon>Bacteroidia</taxon>
        <taxon>Bacteroidales</taxon>
        <taxon>Prevotellaceae</taxon>
        <taxon>Prevotella</taxon>
    </lineage>
</organism>
<dbReference type="Proteomes" id="UP000199134">
    <property type="component" value="Unassembled WGS sequence"/>
</dbReference>
<dbReference type="EMBL" id="FNIW01000002">
    <property type="protein sequence ID" value="SDN72610.1"/>
    <property type="molecule type" value="Genomic_DNA"/>
</dbReference>
<dbReference type="AlphaFoldDB" id="A0A1H0DR08"/>
<reference evidence="2" key="1">
    <citation type="submission" date="2016-10" db="EMBL/GenBank/DDBJ databases">
        <authorList>
            <person name="de Groot N.N."/>
        </authorList>
    </citation>
    <scope>NUCLEOTIDE SEQUENCE [LARGE SCALE GENOMIC DNA]</scope>
    <source>
        <strain evidence="2">BP1-145</strain>
    </source>
</reference>
<evidence type="ECO:0000313" key="2">
    <source>
        <dbReference type="Proteomes" id="UP000199134"/>
    </source>
</evidence>
<dbReference type="OrthoDB" id="9777312at2"/>
<sequence length="377" mass="43836">MKTEPRIIAVHKANRFQAHQYFTELMKKTERILNEEAKNNPLDFKNLSASALEDCSLKTIRYACNDTPFEAEKVMLISGQKFPDIVSNTYYGVEVKSTKADHWTSTGSSIVESTRDINVDDIFMLFGKLGGNIPEFRCRPYEEVLYDIAVTHSPRYLIDMELEKNRTIFDKMGTTYDELRKSPEAIDKVRRYYRNKAQAENKLEMPWWITADNVEISQPFNIKLWNTLPDYLKDELQVKCMILFPEALNPARSKTKYNQTTLWLCSYNQVVVRNIRDFYSAGGQITHVNGNSISPVPQVFNRIVKYSDRIKDALCNPSDELRKLIEDYNPQLLDGGNPYKKWLDICLVYAEKEGVPLEEWINNKPLFSFSKKQDDDL</sequence>
<name>A0A1H0DR08_9BACT</name>
<comment type="caution">
    <text evidence="1">The sequence shown here is derived from an EMBL/GenBank/DDBJ whole genome shotgun (WGS) entry which is preliminary data.</text>
</comment>
<protein>
    <submittedName>
        <fullName evidence="1">Uncharacterized protein</fullName>
    </submittedName>
</protein>